<dbReference type="EMBL" id="LJRR01000156">
    <property type="protein sequence ID" value="KPZ18171.1"/>
    <property type="molecule type" value="Genomic_DNA"/>
</dbReference>
<dbReference type="Proteomes" id="UP000050317">
    <property type="component" value="Unassembled WGS sequence"/>
</dbReference>
<evidence type="ECO:0000313" key="1">
    <source>
        <dbReference type="EMBL" id="KPZ18171.1"/>
    </source>
</evidence>
<dbReference type="AlphaFoldDB" id="A0A0Q0D5H5"/>
<gene>
    <name evidence="1" type="ORF">ALO40_200272</name>
</gene>
<reference evidence="1 2" key="1">
    <citation type="submission" date="2015-09" db="EMBL/GenBank/DDBJ databases">
        <title>Genome announcement of multiple Pseudomonas syringae strains.</title>
        <authorList>
            <person name="Thakur S."/>
            <person name="Wang P.W."/>
            <person name="Gong Y."/>
            <person name="Weir B.S."/>
            <person name="Guttman D.S."/>
        </authorList>
    </citation>
    <scope>NUCLEOTIDE SEQUENCE [LARGE SCALE GENOMIC DNA]</scope>
    <source>
        <strain evidence="1 2">ICMP3963</strain>
    </source>
</reference>
<accession>A0A0Q0D5H5</accession>
<proteinExistence type="predicted"/>
<protein>
    <submittedName>
        <fullName evidence="1">Uncharacterized protein</fullName>
    </submittedName>
</protein>
<comment type="caution">
    <text evidence="1">The sequence shown here is derived from an EMBL/GenBank/DDBJ whole genome shotgun (WGS) entry which is preliminary data.</text>
</comment>
<organism evidence="1 2">
    <name type="scientific">Pseudomonas syringae pv. viburni</name>
    <dbReference type="NCBI Taxonomy" id="251703"/>
    <lineage>
        <taxon>Bacteria</taxon>
        <taxon>Pseudomonadati</taxon>
        <taxon>Pseudomonadota</taxon>
        <taxon>Gammaproteobacteria</taxon>
        <taxon>Pseudomonadales</taxon>
        <taxon>Pseudomonadaceae</taxon>
        <taxon>Pseudomonas</taxon>
    </lineage>
</organism>
<name>A0A0Q0D5H5_9PSED</name>
<sequence>MRRLRSTVTKLYSVHGRLCSWWTGFSQFNSLMAAIQAMATGPIRKSSEPVSMATNTNSMITAMAMPLKNEEAKSG</sequence>
<evidence type="ECO:0000313" key="2">
    <source>
        <dbReference type="Proteomes" id="UP000050317"/>
    </source>
</evidence>